<evidence type="ECO:0000256" key="3">
    <source>
        <dbReference type="ARBA" id="ARBA00022598"/>
    </source>
</evidence>
<dbReference type="EMBL" id="JAGVWE010000002">
    <property type="protein sequence ID" value="MBS3062250.1"/>
    <property type="molecule type" value="Genomic_DNA"/>
</dbReference>
<keyword evidence="6" id="KW-0648">Protein biosynthesis</keyword>
<dbReference type="InterPro" id="IPR006195">
    <property type="entry name" value="aa-tRNA-synth_II"/>
</dbReference>
<dbReference type="Gene3D" id="3.30.930.10">
    <property type="entry name" value="Bira Bifunctional Protein, Domain 2"/>
    <property type="match status" value="1"/>
</dbReference>
<keyword evidence="2" id="KW-0963">Cytoplasm</keyword>
<keyword evidence="3 10" id="KW-0436">Ligase</keyword>
<feature type="domain" description="Aminoacyl-transfer RNA synthetases class-II family profile" evidence="9">
    <location>
        <begin position="5"/>
        <end position="395"/>
    </location>
</feature>
<dbReference type="Gene3D" id="3.40.50.800">
    <property type="entry name" value="Anticodon-binding domain"/>
    <property type="match status" value="1"/>
</dbReference>
<dbReference type="InterPro" id="IPR002314">
    <property type="entry name" value="aa-tRNA-synt_IIb"/>
</dbReference>
<dbReference type="SUPFAM" id="SSF52954">
    <property type="entry name" value="Class II aaRS ABD-related"/>
    <property type="match status" value="1"/>
</dbReference>
<dbReference type="GO" id="GO:0005524">
    <property type="term" value="F:ATP binding"/>
    <property type="evidence" value="ECO:0007669"/>
    <property type="project" value="UniProtKB-KW"/>
</dbReference>
<dbReference type="InterPro" id="IPR002315">
    <property type="entry name" value="tRNA-synt_gly"/>
</dbReference>
<evidence type="ECO:0000259" key="9">
    <source>
        <dbReference type="PROSITE" id="PS50862"/>
    </source>
</evidence>
<dbReference type="InterPro" id="IPR004154">
    <property type="entry name" value="Anticodon-bd"/>
</dbReference>
<gene>
    <name evidence="10" type="ORF">J4203_00105</name>
</gene>
<evidence type="ECO:0000313" key="11">
    <source>
        <dbReference type="Proteomes" id="UP000678237"/>
    </source>
</evidence>
<dbReference type="PANTHER" id="PTHR10745:SF0">
    <property type="entry name" value="GLYCINE--TRNA LIGASE"/>
    <property type="match status" value="1"/>
</dbReference>
<dbReference type="Proteomes" id="UP000678237">
    <property type="component" value="Unassembled WGS sequence"/>
</dbReference>
<accession>A0A8T4LC17</accession>
<dbReference type="Pfam" id="PF00587">
    <property type="entry name" value="tRNA-synt_2b"/>
    <property type="match status" value="1"/>
</dbReference>
<evidence type="ECO:0000256" key="4">
    <source>
        <dbReference type="ARBA" id="ARBA00022741"/>
    </source>
</evidence>
<evidence type="ECO:0000256" key="2">
    <source>
        <dbReference type="ARBA" id="ARBA00022490"/>
    </source>
</evidence>
<protein>
    <recommendedName>
        <fullName evidence="1">glycine--tRNA ligase</fullName>
        <ecNumber evidence="1">6.1.1.14</ecNumber>
    </recommendedName>
    <alternativeName>
        <fullName evidence="8">Diadenosine tetraphosphate synthetase</fullName>
    </alternativeName>
</protein>
<comment type="caution">
    <text evidence="10">The sequence shown here is derived from an EMBL/GenBank/DDBJ whole genome shotgun (WGS) entry which is preliminary data.</text>
</comment>
<dbReference type="NCBIfam" id="NF003211">
    <property type="entry name" value="PRK04173.1"/>
    <property type="match status" value="1"/>
</dbReference>
<dbReference type="Pfam" id="PF03129">
    <property type="entry name" value="HGTP_anticodon"/>
    <property type="match status" value="1"/>
</dbReference>
<organism evidence="10 11">
    <name type="scientific">Candidatus Iainarchaeum sp</name>
    <dbReference type="NCBI Taxonomy" id="3101447"/>
    <lineage>
        <taxon>Archaea</taxon>
        <taxon>Candidatus Iainarchaeota</taxon>
        <taxon>Candidatus Iainarchaeia</taxon>
        <taxon>Candidatus Iainarchaeales</taxon>
        <taxon>Candidatus Iainarchaeaceae</taxon>
        <taxon>Candidatus Iainarchaeum</taxon>
    </lineage>
</organism>
<dbReference type="AlphaFoldDB" id="A0A8T4LC17"/>
<dbReference type="PROSITE" id="PS50862">
    <property type="entry name" value="AA_TRNA_LIGASE_II"/>
    <property type="match status" value="1"/>
</dbReference>
<evidence type="ECO:0000256" key="8">
    <source>
        <dbReference type="ARBA" id="ARBA00030057"/>
    </source>
</evidence>
<name>A0A8T4LC17_9ARCH</name>
<proteinExistence type="predicted"/>
<dbReference type="SUPFAM" id="SSF55681">
    <property type="entry name" value="Class II aaRS and biotin synthetases"/>
    <property type="match status" value="1"/>
</dbReference>
<dbReference type="Gene3D" id="3.30.40.230">
    <property type="match status" value="1"/>
</dbReference>
<sequence length="492" mass="56733">MPHEETVNLALRRGLFFPTAEIYSNAPAGFFDYGPEGVKIRRKIVDFWRREFVEREGFVEIAGSQILPEPVFKASGHLDNFNDPIVQCRKCHAFYRADKILEEKTGKSVPEAATTEHLDKLIAEHKLVCGKCKGTLDKVKKFNMMMKVMIGASNDVPCYLRPETCQNIFLDFNRIYKVARQTLPLGISQVGSSFRNEIAPRQQLLRERELGQMETEVFFNPAKINEVERWDEVKAYKLNLLRLGKKVEAVSCQEAVDQKIVSGRLVAYCLARVQQLYEKYGIPTQKLRFRELDDETKAFYAKETWDFEAETGLGWIELIACNYRTDYDLKRHGEVSKADQSIKEEGDKAAFIPHVFEVSIGLDRTFYVLLDLGFRKEKRGPEERILLGLNPKIAPHFVAVFPLQKKDGLYEKAWAVHELLLDHGLESFFDEKGSIGKRYARVDEVGVPFAITVDYDTLKDETVTLRERNTMAQSRVKISELQSLLWRKWRGK</sequence>
<dbReference type="GO" id="GO:0006426">
    <property type="term" value="P:glycyl-tRNA aminoacylation"/>
    <property type="evidence" value="ECO:0007669"/>
    <property type="project" value="InterPro"/>
</dbReference>
<keyword evidence="4" id="KW-0547">Nucleotide-binding</keyword>
<dbReference type="InterPro" id="IPR045864">
    <property type="entry name" value="aa-tRNA-synth_II/BPL/LPL"/>
</dbReference>
<dbReference type="GO" id="GO:0005737">
    <property type="term" value="C:cytoplasm"/>
    <property type="evidence" value="ECO:0007669"/>
    <property type="project" value="InterPro"/>
</dbReference>
<keyword evidence="5" id="KW-0067">ATP-binding</keyword>
<dbReference type="PANTHER" id="PTHR10745">
    <property type="entry name" value="GLYCYL-TRNA SYNTHETASE/DNA POLYMERASE SUBUNIT GAMMA-2"/>
    <property type="match status" value="1"/>
</dbReference>
<dbReference type="InterPro" id="IPR036621">
    <property type="entry name" value="Anticodon-bd_dom_sf"/>
</dbReference>
<dbReference type="NCBIfam" id="TIGR00389">
    <property type="entry name" value="glyS_dimeric"/>
    <property type="match status" value="1"/>
</dbReference>
<keyword evidence="7" id="KW-0030">Aminoacyl-tRNA synthetase</keyword>
<evidence type="ECO:0000256" key="6">
    <source>
        <dbReference type="ARBA" id="ARBA00022917"/>
    </source>
</evidence>
<dbReference type="FunFam" id="3.30.40.230:FF:000005">
    <property type="entry name" value="Glycine--tRNA ligase"/>
    <property type="match status" value="1"/>
</dbReference>
<reference evidence="10" key="1">
    <citation type="submission" date="2021-03" db="EMBL/GenBank/DDBJ databases">
        <authorList>
            <person name="Jaffe A."/>
        </authorList>
    </citation>
    <scope>NUCLEOTIDE SEQUENCE</scope>
    <source>
        <strain evidence="10">RIFCSPLOWO2_01_FULL_58_19</strain>
    </source>
</reference>
<evidence type="ECO:0000313" key="10">
    <source>
        <dbReference type="EMBL" id="MBS3062250.1"/>
    </source>
</evidence>
<dbReference type="InterPro" id="IPR027031">
    <property type="entry name" value="Gly-tRNA_synthase/POLG2"/>
</dbReference>
<dbReference type="EC" id="6.1.1.14" evidence="1"/>
<evidence type="ECO:0000256" key="7">
    <source>
        <dbReference type="ARBA" id="ARBA00023146"/>
    </source>
</evidence>
<reference evidence="10" key="2">
    <citation type="submission" date="2021-05" db="EMBL/GenBank/DDBJ databases">
        <title>Protein family content uncovers lineage relationships and bacterial pathway maintenance mechanisms in DPANN archaea.</title>
        <authorList>
            <person name="Castelle C.J."/>
            <person name="Meheust R."/>
            <person name="Jaffe A.L."/>
            <person name="Seitz K."/>
            <person name="Gong X."/>
            <person name="Baker B.J."/>
            <person name="Banfield J.F."/>
        </authorList>
    </citation>
    <scope>NUCLEOTIDE SEQUENCE</scope>
    <source>
        <strain evidence="10">RIFCSPLOWO2_01_FULL_58_19</strain>
    </source>
</reference>
<evidence type="ECO:0000256" key="1">
    <source>
        <dbReference type="ARBA" id="ARBA00012829"/>
    </source>
</evidence>
<dbReference type="GO" id="GO:0004820">
    <property type="term" value="F:glycine-tRNA ligase activity"/>
    <property type="evidence" value="ECO:0007669"/>
    <property type="project" value="UniProtKB-EC"/>
</dbReference>
<dbReference type="PRINTS" id="PR01043">
    <property type="entry name" value="TRNASYNTHGLY"/>
</dbReference>
<evidence type="ECO:0000256" key="5">
    <source>
        <dbReference type="ARBA" id="ARBA00022840"/>
    </source>
</evidence>